<reference evidence="2" key="1">
    <citation type="submission" date="2021-02" db="EMBL/GenBank/DDBJ databases">
        <authorList>
            <person name="Dougan E. K."/>
            <person name="Rhodes N."/>
            <person name="Thang M."/>
            <person name="Chan C."/>
        </authorList>
    </citation>
    <scope>NUCLEOTIDE SEQUENCE</scope>
</reference>
<evidence type="ECO:0000313" key="2">
    <source>
        <dbReference type="EMBL" id="CAE7775880.1"/>
    </source>
</evidence>
<dbReference type="EMBL" id="CAJNIZ010047784">
    <property type="protein sequence ID" value="CAE7775880.1"/>
    <property type="molecule type" value="Genomic_DNA"/>
</dbReference>
<dbReference type="OrthoDB" id="2423195at2759"/>
<dbReference type="InterPro" id="IPR041679">
    <property type="entry name" value="DNA2/NAM7-like_C"/>
</dbReference>
<accession>A0A812YD90</accession>
<protein>
    <submittedName>
        <fullName evidence="2">ZNFX1 protein</fullName>
    </submittedName>
</protein>
<evidence type="ECO:0000259" key="1">
    <source>
        <dbReference type="Pfam" id="PF13087"/>
    </source>
</evidence>
<dbReference type="Gene3D" id="3.40.50.300">
    <property type="entry name" value="P-loop containing nucleotide triphosphate hydrolases"/>
    <property type="match status" value="1"/>
</dbReference>
<gene>
    <name evidence="2" type="primary">ZNFX1</name>
    <name evidence="2" type="ORF">SPIL2461_LOCUS22966</name>
</gene>
<dbReference type="AlphaFoldDB" id="A0A812YD90"/>
<evidence type="ECO:0000313" key="3">
    <source>
        <dbReference type="Proteomes" id="UP000649617"/>
    </source>
</evidence>
<dbReference type="Proteomes" id="UP000649617">
    <property type="component" value="Unassembled WGS sequence"/>
</dbReference>
<name>A0A812YD90_SYMPI</name>
<comment type="caution">
    <text evidence="2">The sequence shown here is derived from an EMBL/GenBank/DDBJ whole genome shotgun (WGS) entry which is preliminary data.</text>
</comment>
<feature type="domain" description="DNA2/NAM7 helicase-like C-terminal" evidence="1">
    <location>
        <begin position="19"/>
        <end position="186"/>
    </location>
</feature>
<dbReference type="InterPro" id="IPR047187">
    <property type="entry name" value="SF1_C_Upf1"/>
</dbReference>
<dbReference type="InterPro" id="IPR045055">
    <property type="entry name" value="DNA2/NAM7-like"/>
</dbReference>
<dbReference type="CDD" id="cd18808">
    <property type="entry name" value="SF1_C_Upf1"/>
    <property type="match status" value="1"/>
</dbReference>
<dbReference type="InterPro" id="IPR027417">
    <property type="entry name" value="P-loop_NTPase"/>
</dbReference>
<dbReference type="Pfam" id="PF13087">
    <property type="entry name" value="AAA_12"/>
    <property type="match status" value="1"/>
</dbReference>
<dbReference type="PANTHER" id="PTHR10887:SF341">
    <property type="entry name" value="NFX1-TYPE ZINC FINGER-CONTAINING PROTEIN 1"/>
    <property type="match status" value="1"/>
</dbReference>
<dbReference type="GO" id="GO:0031380">
    <property type="term" value="C:nuclear RNA-directed RNA polymerase complex"/>
    <property type="evidence" value="ECO:0007669"/>
    <property type="project" value="TreeGrafter"/>
</dbReference>
<organism evidence="2 3">
    <name type="scientific">Symbiodinium pilosum</name>
    <name type="common">Dinoflagellate</name>
    <dbReference type="NCBI Taxonomy" id="2952"/>
    <lineage>
        <taxon>Eukaryota</taxon>
        <taxon>Sar</taxon>
        <taxon>Alveolata</taxon>
        <taxon>Dinophyceae</taxon>
        <taxon>Suessiales</taxon>
        <taxon>Symbiodiniaceae</taxon>
        <taxon>Symbiodinium</taxon>
    </lineage>
</organism>
<proteinExistence type="predicted"/>
<dbReference type="PANTHER" id="PTHR10887">
    <property type="entry name" value="DNA2/NAM7 HELICASE FAMILY"/>
    <property type="match status" value="1"/>
</dbReference>
<sequence length="324" mass="36661">MRSHICDLTREYYEHIVSIEDHEVCSTKTIPGLAKQSAFKGREVPGLQSHIFLWTHSGSQGRADVGLSKVNRQEADMAIWLAYYLVQCGVPKTSIVILTPYKGQLMLIRKKLLEEQSAEKLLSRDWDESSQIRLSTVDRFQGDEADIVIASLVVDENSRTPFVKLVNRMIVLLSRARIGMYILGNTGYFENSRQDIKHWHRTFALLQEPANSCDSADRRLAETFEKSRVGSKLPLCCPQHTQSKFDAARATEVQLGFCEVLCQVPLPCSHPCGLKCHWPLQKHNKQCRAMVASPCARHEADITCQSVFANSNQPAFIIKVFEQV</sequence>
<dbReference type="SUPFAM" id="SSF52540">
    <property type="entry name" value="P-loop containing nucleoside triphosphate hydrolases"/>
    <property type="match status" value="1"/>
</dbReference>
<dbReference type="GO" id="GO:0031048">
    <property type="term" value="P:regulatory ncRNA-mediated heterochromatin formation"/>
    <property type="evidence" value="ECO:0007669"/>
    <property type="project" value="TreeGrafter"/>
</dbReference>
<keyword evidence="3" id="KW-1185">Reference proteome</keyword>